<keyword evidence="2" id="KW-0732">Signal</keyword>
<proteinExistence type="predicted"/>
<feature type="transmembrane region" description="Helical" evidence="1">
    <location>
        <begin position="84"/>
        <end position="106"/>
    </location>
</feature>
<evidence type="ECO:0000256" key="2">
    <source>
        <dbReference type="SAM" id="SignalP"/>
    </source>
</evidence>
<keyword evidence="1" id="KW-0472">Membrane</keyword>
<reference evidence="3" key="2">
    <citation type="submission" date="2020-05" db="UniProtKB">
        <authorList>
            <consortium name="EnsemblMetazoa"/>
        </authorList>
    </citation>
    <scope>IDENTIFICATION</scope>
    <source>
        <strain evidence="3">WRAIR2</strain>
    </source>
</reference>
<evidence type="ECO:0008006" key="5">
    <source>
        <dbReference type="Google" id="ProtNLM"/>
    </source>
</evidence>
<keyword evidence="1" id="KW-1133">Transmembrane helix</keyword>
<evidence type="ECO:0000256" key="1">
    <source>
        <dbReference type="SAM" id="Phobius"/>
    </source>
</evidence>
<dbReference type="EnsemblMetazoa" id="ADIR003696-RA">
    <property type="protein sequence ID" value="ADIR003696-PA"/>
    <property type="gene ID" value="ADIR003696"/>
</dbReference>
<accession>A0A182N7S2</accession>
<keyword evidence="1" id="KW-0812">Transmembrane</keyword>
<evidence type="ECO:0000313" key="3">
    <source>
        <dbReference type="EnsemblMetazoa" id="ADIR003696-PA"/>
    </source>
</evidence>
<feature type="transmembrane region" description="Helical" evidence="1">
    <location>
        <begin position="126"/>
        <end position="153"/>
    </location>
</feature>
<feature type="signal peptide" evidence="2">
    <location>
        <begin position="1"/>
        <end position="16"/>
    </location>
</feature>
<name>A0A182N7S2_9DIPT</name>
<dbReference type="AlphaFoldDB" id="A0A182N7S2"/>
<dbReference type="Proteomes" id="UP000075884">
    <property type="component" value="Unassembled WGS sequence"/>
</dbReference>
<sequence length="371" mass="38642">MAVVVASSLCIWASFAVFESISPSCITLVASVLSVVRGGSSDSACTPSSFLRTVVSGSSTEAVASWVELVCCSFVSFSSFVESIVTSIGSGAVSSSSFIFFLGMILTGSRLSSKSTTLASSGWSTLATTVVVLPCANVTLASFSTASIFSFLMPLSSIFCCGCCCCCGWSGCCCTSSCLAMAALAARVLRALVGVMVSCLIDLRLASPFTAGPFKSSAVLAVVSTLAGFCSSEMVSASFVGTAEAETSIALASHSPSDSDSYLRLLNDRCAGSSMCSGQVTFSNKPANGSWQTTPLFSMPQARNSTCFLSSRMCLRQCLQQGSVRSPHFTPPSVYAHFGSDGGFCCRPSVALARFSRYLRCRIASTPCLRW</sequence>
<keyword evidence="4" id="KW-1185">Reference proteome</keyword>
<reference evidence="4" key="1">
    <citation type="submission" date="2013-03" db="EMBL/GenBank/DDBJ databases">
        <title>The Genome Sequence of Anopheles dirus WRAIR2.</title>
        <authorList>
            <consortium name="The Broad Institute Genomics Platform"/>
            <person name="Neafsey D.E."/>
            <person name="Walton C."/>
            <person name="Walker B."/>
            <person name="Young S.K."/>
            <person name="Zeng Q."/>
            <person name="Gargeya S."/>
            <person name="Fitzgerald M."/>
            <person name="Haas B."/>
            <person name="Abouelleil A."/>
            <person name="Allen A.W."/>
            <person name="Alvarado L."/>
            <person name="Arachchi H.M."/>
            <person name="Berlin A.M."/>
            <person name="Chapman S.B."/>
            <person name="Gainer-Dewar J."/>
            <person name="Goldberg J."/>
            <person name="Griggs A."/>
            <person name="Gujja S."/>
            <person name="Hansen M."/>
            <person name="Howarth C."/>
            <person name="Imamovic A."/>
            <person name="Ireland A."/>
            <person name="Larimer J."/>
            <person name="McCowan C."/>
            <person name="Murphy C."/>
            <person name="Pearson M."/>
            <person name="Poon T.W."/>
            <person name="Priest M."/>
            <person name="Roberts A."/>
            <person name="Saif S."/>
            <person name="Shea T."/>
            <person name="Sisk P."/>
            <person name="Sykes S."/>
            <person name="Wortman J."/>
            <person name="Nusbaum C."/>
            <person name="Birren B."/>
        </authorList>
    </citation>
    <scope>NUCLEOTIDE SEQUENCE [LARGE SCALE GENOMIC DNA]</scope>
    <source>
        <strain evidence="4">WRAIR2</strain>
    </source>
</reference>
<evidence type="ECO:0000313" key="4">
    <source>
        <dbReference type="Proteomes" id="UP000075884"/>
    </source>
</evidence>
<feature type="chain" id="PRO_5008129477" description="Secreted protein" evidence="2">
    <location>
        <begin position="17"/>
        <end position="371"/>
    </location>
</feature>
<protein>
    <recommendedName>
        <fullName evidence="5">Secreted protein</fullName>
    </recommendedName>
</protein>
<dbReference type="VEuPathDB" id="VectorBase:ADIR003696"/>
<organism evidence="3 4">
    <name type="scientific">Anopheles dirus</name>
    <dbReference type="NCBI Taxonomy" id="7168"/>
    <lineage>
        <taxon>Eukaryota</taxon>
        <taxon>Metazoa</taxon>
        <taxon>Ecdysozoa</taxon>
        <taxon>Arthropoda</taxon>
        <taxon>Hexapoda</taxon>
        <taxon>Insecta</taxon>
        <taxon>Pterygota</taxon>
        <taxon>Neoptera</taxon>
        <taxon>Endopterygota</taxon>
        <taxon>Diptera</taxon>
        <taxon>Nematocera</taxon>
        <taxon>Culicoidea</taxon>
        <taxon>Culicidae</taxon>
        <taxon>Anophelinae</taxon>
        <taxon>Anopheles</taxon>
    </lineage>
</organism>